<protein>
    <submittedName>
        <fullName evidence="1">Uncharacterized protein</fullName>
    </submittedName>
</protein>
<organism evidence="1 2">
    <name type="scientific">Stutzerimonas kunmingensis</name>
    <dbReference type="NCBI Taxonomy" id="1211807"/>
    <lineage>
        <taxon>Bacteria</taxon>
        <taxon>Pseudomonadati</taxon>
        <taxon>Pseudomonadota</taxon>
        <taxon>Gammaproteobacteria</taxon>
        <taxon>Pseudomonadales</taxon>
        <taxon>Pseudomonadaceae</taxon>
        <taxon>Stutzerimonas</taxon>
    </lineage>
</organism>
<dbReference type="AlphaFoldDB" id="A0A9X1N8L8"/>
<proteinExistence type="predicted"/>
<dbReference type="RefSeq" id="WP_102833661.1">
    <property type="nucleotide sequence ID" value="NZ_DAMBKI010000001.1"/>
</dbReference>
<accession>A0A9X1N8L8</accession>
<dbReference type="EMBL" id="JAINWF010000031">
    <property type="protein sequence ID" value="MCD1610648.1"/>
    <property type="molecule type" value="Genomic_DNA"/>
</dbReference>
<evidence type="ECO:0000313" key="2">
    <source>
        <dbReference type="Proteomes" id="UP001138989"/>
    </source>
</evidence>
<evidence type="ECO:0000313" key="1">
    <source>
        <dbReference type="EMBL" id="MCD1610648.1"/>
    </source>
</evidence>
<sequence>MIYVVNTITQKVVEQGNDMITAAGIDTESFGLICVLDEDGRAHAIWQYSKELQNGEIFIDLLDDLGGDYEVELDYATKDFGIELSATQKSIFNEIEPKLGILRRIWYVTDQLEKIADTI</sequence>
<keyword evidence="2" id="KW-1185">Reference proteome</keyword>
<reference evidence="1" key="1">
    <citation type="submission" date="2021-08" db="EMBL/GenBank/DDBJ databases">
        <title>Isolation and characterization of neutrophilic mixotrophic iron-oxidizing bacteria from deep-sea hydrothermal vents.</title>
        <authorList>
            <person name="He Y."/>
        </authorList>
    </citation>
    <scope>NUCLEOTIDE SEQUENCE</scope>
    <source>
        <strain evidence="1">IOP_13</strain>
    </source>
</reference>
<name>A0A9X1N8L8_9GAMM</name>
<dbReference type="Proteomes" id="UP001138989">
    <property type="component" value="Unassembled WGS sequence"/>
</dbReference>
<gene>
    <name evidence="1" type="ORF">K7H17_22670</name>
</gene>
<comment type="caution">
    <text evidence="1">The sequence shown here is derived from an EMBL/GenBank/DDBJ whole genome shotgun (WGS) entry which is preliminary data.</text>
</comment>